<feature type="domain" description="RING-type" evidence="12">
    <location>
        <begin position="1147"/>
        <end position="1185"/>
    </location>
</feature>
<dbReference type="GO" id="GO:0006886">
    <property type="term" value="P:intracellular protein transport"/>
    <property type="evidence" value="ECO:0007669"/>
    <property type="project" value="UniProtKB-UniRule"/>
</dbReference>
<keyword evidence="6" id="KW-0862">Zinc</keyword>
<feature type="repeat" description="CHCR" evidence="10">
    <location>
        <begin position="759"/>
        <end position="905"/>
    </location>
</feature>
<dbReference type="WBParaSite" id="ACRNAN_scaffold202.g16307.t1">
    <property type="protein sequence ID" value="ACRNAN_scaffold202.g16307.t1"/>
    <property type="gene ID" value="ACRNAN_scaffold202.g16307"/>
</dbReference>
<dbReference type="AlphaFoldDB" id="A0A914D9B8"/>
<dbReference type="Pfam" id="PF23341">
    <property type="entry name" value="PEP5_VPS11_N"/>
    <property type="match status" value="1"/>
</dbReference>
<dbReference type="Pfam" id="PF12451">
    <property type="entry name" value="VPS11_C"/>
    <property type="match status" value="1"/>
</dbReference>
<sequence>MHSKSKGAPQPQNESTKRTFSDLIWHPSVTTAHTDYNTWKEDFRRFCSADINDEKLAELYGKMSVNCFALTNQYTIEIGLALCIQLSAIDHSCKPKARIAFLGDEAIMVPTGDFSAELTIDRAQHSYINEMMPKEMRRKNLKERYNFECNCDGCRDETRERNMTGYECENCANCVEIGGVCKVCNFKMSPDQTDLCNLNKEMADATVNALLKSGDSGKQETRLQICQKALEVMEGVLYKYNILRFIVLRHAFAAAISLKELTPASKYGSELLNIQQFYQSPNDLSLISLKYSLANLSLRRNSKSTALQYLNEIKPRLIKIYGLNTLVVTDDPNDPTKKFNAFKDLLIQCWTSGKGYVLLGERKGAIFRLSRDLDIQAWKAYQNQLYDLSLAEDWFATVGDDGEDGGRSILKIWDLNRWEKNSPFCKLYHRISVNRKMPVTNQAIAVSINQAHNLMVVGFTDTSVFYTYGDIVNERSLKWKSLREGANALGDGSLVGLKIATINNYFLVFVIAENSLSSHILDGGNVLRKIVHDAKGCDRNCWYFKPEINQLIVTNQEMVYFYDAERFIESDSLENARCQALGRGSDKLQLVCDKNHVALLTKQPALIPSSSSSMMSILTIYDVECKYIAFSCSMPFRDTTKQPALIPSSSSSMMSILTIYDVECKYIAFSCSMPFRDTMPPQTFTLDDEIYVLNSDGSLSKFVEKPLHAKLEILLKKNLFELAIALAKRHKSPDLYSIYGKYGDSLYKKGDFENSIRQYMETIGFIEPSYVIKKFLDGTRIAQLCLYLEHLHKKSLAIGQHTTLLLSAYIKMNATDKLQKFIDDSDTFPGFDVDNAIKLLRASDYPKVASRLSLKYKRTQVFLSILMEDVKDYASATKFLRNLPNDQVCQFIESYGSTLLEFQEKEMIGIIEKLIADGNVDIKQILKLLVSRPELLEHIYNSAEEGLRQDVRLRTAVLEHKLRKLASSGEKIFSPLCITEILDLVDEDNFSEAFQLAQVYKFSPLIIMVLKKQNKIDELLRFLLQEGEIREILKMDNEESLKNMWIELISYITKKENLDPDDLVALLEKLKNSNFAHPLVILEILSRNDLLKVADIKDYIMRWLDQQNKSISESEKNIQENEKKLVEMEKQIENLENNVQIFQMSKCSACDTTLQVPAVHFLCKHAYHLNCFESYSDNAKQCPACVPTAERIRMPSGKDTKGQSSYQQFQKELENSTDPMSLISEYISRGAFEPISK</sequence>
<dbReference type="GO" id="GO:0031902">
    <property type="term" value="C:late endosome membrane"/>
    <property type="evidence" value="ECO:0007669"/>
    <property type="project" value="UniProtKB-SubCell"/>
</dbReference>
<dbReference type="GO" id="GO:0008270">
    <property type="term" value="F:zinc ion binding"/>
    <property type="evidence" value="ECO:0007669"/>
    <property type="project" value="UniProtKB-KW"/>
</dbReference>
<proteinExistence type="inferred from homology"/>
<keyword evidence="11" id="KW-0175">Coiled coil</keyword>
<evidence type="ECO:0000256" key="5">
    <source>
        <dbReference type="ARBA" id="ARBA00022771"/>
    </source>
</evidence>
<evidence type="ECO:0000256" key="6">
    <source>
        <dbReference type="ARBA" id="ARBA00022833"/>
    </source>
</evidence>
<keyword evidence="3" id="KW-0813">Transport</keyword>
<evidence type="ECO:0000259" key="12">
    <source>
        <dbReference type="PROSITE" id="PS50089"/>
    </source>
</evidence>
<dbReference type="GO" id="GO:0007033">
    <property type="term" value="P:vacuole organization"/>
    <property type="evidence" value="ECO:0007669"/>
    <property type="project" value="TreeGrafter"/>
</dbReference>
<evidence type="ECO:0000256" key="4">
    <source>
        <dbReference type="ARBA" id="ARBA00022723"/>
    </source>
</evidence>
<keyword evidence="4" id="KW-0479">Metal-binding</keyword>
<organism evidence="13 14">
    <name type="scientific">Acrobeloides nanus</name>
    <dbReference type="NCBI Taxonomy" id="290746"/>
    <lineage>
        <taxon>Eukaryota</taxon>
        <taxon>Metazoa</taxon>
        <taxon>Ecdysozoa</taxon>
        <taxon>Nematoda</taxon>
        <taxon>Chromadorea</taxon>
        <taxon>Rhabditida</taxon>
        <taxon>Tylenchina</taxon>
        <taxon>Cephalobomorpha</taxon>
        <taxon>Cephaloboidea</taxon>
        <taxon>Cephalobidae</taxon>
        <taxon>Acrobeloides</taxon>
    </lineage>
</organism>
<feature type="coiled-coil region" evidence="11">
    <location>
        <begin position="1104"/>
        <end position="1145"/>
    </location>
</feature>
<accession>A0A914D9B8</accession>
<comment type="subcellular location">
    <subcellularLocation>
        <location evidence="1">Late endosome membrane</location>
        <topology evidence="1">Peripheral membrane protein</topology>
        <orientation evidence="1">Cytoplasmic side</orientation>
    </subcellularLocation>
</comment>
<dbReference type="InterPro" id="IPR057308">
    <property type="entry name" value="CHCR_PEP5_VPS11"/>
</dbReference>
<evidence type="ECO:0000256" key="2">
    <source>
        <dbReference type="ARBA" id="ARBA00007070"/>
    </source>
</evidence>
<protein>
    <submittedName>
        <fullName evidence="14">RING-type domain-containing protein</fullName>
    </submittedName>
</protein>
<evidence type="ECO:0000256" key="10">
    <source>
        <dbReference type="PROSITE-ProRule" id="PRU01006"/>
    </source>
</evidence>
<evidence type="ECO:0000256" key="8">
    <source>
        <dbReference type="ARBA" id="ARBA00023136"/>
    </source>
</evidence>
<keyword evidence="13" id="KW-1185">Reference proteome</keyword>
<evidence type="ECO:0000256" key="3">
    <source>
        <dbReference type="ARBA" id="ARBA00022448"/>
    </source>
</evidence>
<keyword evidence="5 9" id="KW-0863">Zinc-finger</keyword>
<keyword evidence="7" id="KW-0653">Protein transport</keyword>
<dbReference type="GO" id="GO:0030897">
    <property type="term" value="C:HOPS complex"/>
    <property type="evidence" value="ECO:0007669"/>
    <property type="project" value="TreeGrafter"/>
</dbReference>
<dbReference type="PANTHER" id="PTHR23323">
    <property type="entry name" value="VACUOLAR PROTEIN SORTING-ASSOCIATED PROTEIN"/>
    <property type="match status" value="1"/>
</dbReference>
<evidence type="ECO:0000256" key="7">
    <source>
        <dbReference type="ARBA" id="ARBA00022927"/>
    </source>
</evidence>
<evidence type="ECO:0000256" key="11">
    <source>
        <dbReference type="SAM" id="Coils"/>
    </source>
</evidence>
<evidence type="ECO:0000256" key="9">
    <source>
        <dbReference type="PROSITE-ProRule" id="PRU00175"/>
    </source>
</evidence>
<dbReference type="GO" id="GO:0006904">
    <property type="term" value="P:vesicle docking involved in exocytosis"/>
    <property type="evidence" value="ECO:0007669"/>
    <property type="project" value="TreeGrafter"/>
</dbReference>
<dbReference type="PROSITE" id="PS50236">
    <property type="entry name" value="CHCR"/>
    <property type="match status" value="1"/>
</dbReference>
<reference evidence="14" key="1">
    <citation type="submission" date="2022-11" db="UniProtKB">
        <authorList>
            <consortium name="WormBaseParasite"/>
        </authorList>
    </citation>
    <scope>IDENTIFICATION</scope>
</reference>
<dbReference type="GO" id="GO:0007032">
    <property type="term" value="P:endosome organization"/>
    <property type="evidence" value="ECO:0007669"/>
    <property type="project" value="TreeGrafter"/>
</dbReference>
<evidence type="ECO:0000313" key="14">
    <source>
        <dbReference type="WBParaSite" id="ACRNAN_scaffold202.g16307.t1"/>
    </source>
</evidence>
<dbReference type="InterPro" id="IPR000547">
    <property type="entry name" value="Clathrin_H-chain/VPS_repeat"/>
</dbReference>
<comment type="similarity">
    <text evidence="2">Belongs to the VPS11 family.</text>
</comment>
<dbReference type="GO" id="GO:0030674">
    <property type="term" value="F:protein-macromolecule adaptor activity"/>
    <property type="evidence" value="ECO:0007669"/>
    <property type="project" value="TreeGrafter"/>
</dbReference>
<dbReference type="Gene3D" id="3.30.40.10">
    <property type="entry name" value="Zinc/RING finger domain, C3HC4 (zinc finger)"/>
    <property type="match status" value="1"/>
</dbReference>
<dbReference type="PROSITE" id="PS50089">
    <property type="entry name" value="ZF_RING_2"/>
    <property type="match status" value="1"/>
</dbReference>
<name>A0A914D9B8_9BILA</name>
<dbReference type="Gene3D" id="1.25.40.10">
    <property type="entry name" value="Tetratricopeptide repeat domain"/>
    <property type="match status" value="1"/>
</dbReference>
<keyword evidence="8" id="KW-0472">Membrane</keyword>
<dbReference type="InterPro" id="IPR001841">
    <property type="entry name" value="Znf_RING"/>
</dbReference>
<dbReference type="InterPro" id="IPR057307">
    <property type="entry name" value="PEP5_VPS11_N"/>
</dbReference>
<dbReference type="Proteomes" id="UP000887540">
    <property type="component" value="Unplaced"/>
</dbReference>
<dbReference type="InterPro" id="IPR013083">
    <property type="entry name" value="Znf_RING/FYVE/PHD"/>
</dbReference>
<dbReference type="Pfam" id="PF23356">
    <property type="entry name" value="TPR_PEP5_VPS11"/>
    <property type="match status" value="1"/>
</dbReference>
<dbReference type="InterPro" id="IPR024763">
    <property type="entry name" value="VPS11_C"/>
</dbReference>
<evidence type="ECO:0000313" key="13">
    <source>
        <dbReference type="Proteomes" id="UP000887540"/>
    </source>
</evidence>
<dbReference type="InterPro" id="IPR011990">
    <property type="entry name" value="TPR-like_helical_dom_sf"/>
</dbReference>
<dbReference type="SUPFAM" id="SSF57850">
    <property type="entry name" value="RING/U-box"/>
    <property type="match status" value="1"/>
</dbReference>
<dbReference type="CDD" id="cd16688">
    <property type="entry name" value="RING-H2_Vps11"/>
    <property type="match status" value="1"/>
</dbReference>
<dbReference type="PANTHER" id="PTHR23323:SF24">
    <property type="entry name" value="VACUOLAR PROTEIN SORTING-ASSOCIATED PROTEIN 11 HOMOLOG"/>
    <property type="match status" value="1"/>
</dbReference>
<evidence type="ECO:0000256" key="1">
    <source>
        <dbReference type="ARBA" id="ARBA00004492"/>
    </source>
</evidence>
<dbReference type="InterPro" id="IPR046341">
    <property type="entry name" value="SET_dom_sf"/>
</dbReference>
<dbReference type="Gene3D" id="2.170.270.10">
    <property type="entry name" value="SET domain"/>
    <property type="match status" value="1"/>
</dbReference>
<dbReference type="GO" id="GO:0048284">
    <property type="term" value="P:organelle fusion"/>
    <property type="evidence" value="ECO:0007669"/>
    <property type="project" value="TreeGrafter"/>
</dbReference>